<comment type="caution">
    <text evidence="2">The sequence shown here is derived from an EMBL/GenBank/DDBJ whole genome shotgun (WGS) entry which is preliminary data.</text>
</comment>
<organism evidence="2 3">
    <name type="scientific">candidate division WWE3 bacterium RIFCSPLOWO2_12_FULL_36_10</name>
    <dbReference type="NCBI Taxonomy" id="1802630"/>
    <lineage>
        <taxon>Bacteria</taxon>
        <taxon>Katanobacteria</taxon>
    </lineage>
</organism>
<accession>A0A1F4VGS4</accession>
<dbReference type="Pfam" id="PF04073">
    <property type="entry name" value="tRNA_edit"/>
    <property type="match status" value="1"/>
</dbReference>
<sequence length="153" mass="17023">MSVLEKIKEILDSLSIEYDLLNHEPVYTSADAAKIRDTGLSSGAKTLVFMADGNPILIVVPGDKKVDLRKFKQKFNVKDLRMASITEVKEITTLEVGSIPPVGKAMNLKSYFDSSFLEKEVVAFNAGSHSVSIRMKAKDLIKVENPVIYEFKQ</sequence>
<dbReference type="SUPFAM" id="SSF55826">
    <property type="entry name" value="YbaK/ProRS associated domain"/>
    <property type="match status" value="1"/>
</dbReference>
<dbReference type="STRING" id="1802630.A3H26_00245"/>
<dbReference type="Proteomes" id="UP000177763">
    <property type="component" value="Unassembled WGS sequence"/>
</dbReference>
<evidence type="ECO:0000313" key="3">
    <source>
        <dbReference type="Proteomes" id="UP000177763"/>
    </source>
</evidence>
<evidence type="ECO:0000313" key="2">
    <source>
        <dbReference type="EMBL" id="OGC56359.1"/>
    </source>
</evidence>
<dbReference type="Gene3D" id="3.90.960.10">
    <property type="entry name" value="YbaK/aminoacyl-tRNA synthetase-associated domain"/>
    <property type="match status" value="1"/>
</dbReference>
<protein>
    <recommendedName>
        <fullName evidence="1">YbaK/aminoacyl-tRNA synthetase-associated domain-containing protein</fullName>
    </recommendedName>
</protein>
<reference evidence="2 3" key="1">
    <citation type="journal article" date="2016" name="Nat. Commun.">
        <title>Thousands of microbial genomes shed light on interconnected biogeochemical processes in an aquifer system.</title>
        <authorList>
            <person name="Anantharaman K."/>
            <person name="Brown C.T."/>
            <person name="Hug L.A."/>
            <person name="Sharon I."/>
            <person name="Castelle C.J."/>
            <person name="Probst A.J."/>
            <person name="Thomas B.C."/>
            <person name="Singh A."/>
            <person name="Wilkins M.J."/>
            <person name="Karaoz U."/>
            <person name="Brodie E.L."/>
            <person name="Williams K.H."/>
            <person name="Hubbard S.S."/>
            <person name="Banfield J.F."/>
        </authorList>
    </citation>
    <scope>NUCLEOTIDE SEQUENCE [LARGE SCALE GENOMIC DNA]</scope>
</reference>
<dbReference type="InterPro" id="IPR036754">
    <property type="entry name" value="YbaK/aa-tRNA-synt-asso_dom_sf"/>
</dbReference>
<dbReference type="InterPro" id="IPR007214">
    <property type="entry name" value="YbaK/aa-tRNA-synth-assoc-dom"/>
</dbReference>
<dbReference type="AlphaFoldDB" id="A0A1F4VGS4"/>
<name>A0A1F4VGS4_UNCKA</name>
<evidence type="ECO:0000259" key="1">
    <source>
        <dbReference type="Pfam" id="PF04073"/>
    </source>
</evidence>
<dbReference type="PANTHER" id="PTHR30411">
    <property type="entry name" value="CYTOPLASMIC PROTEIN"/>
    <property type="match status" value="1"/>
</dbReference>
<feature type="domain" description="YbaK/aminoacyl-tRNA synthetase-associated" evidence="1">
    <location>
        <begin position="23"/>
        <end position="142"/>
    </location>
</feature>
<dbReference type="PANTHER" id="PTHR30411:SF9">
    <property type="entry name" value="MULTIFUNCTIONAL SER_THR-TRNA DEACYLASE PROXP-Y"/>
    <property type="match status" value="1"/>
</dbReference>
<dbReference type="EMBL" id="MEVN01000039">
    <property type="protein sequence ID" value="OGC56359.1"/>
    <property type="molecule type" value="Genomic_DNA"/>
</dbReference>
<dbReference type="GO" id="GO:0002161">
    <property type="term" value="F:aminoacyl-tRNA deacylase activity"/>
    <property type="evidence" value="ECO:0007669"/>
    <property type="project" value="InterPro"/>
</dbReference>
<gene>
    <name evidence="2" type="ORF">A3H26_00245</name>
</gene>
<proteinExistence type="predicted"/>